<evidence type="ECO:0000256" key="4">
    <source>
        <dbReference type="ARBA" id="ARBA00023163"/>
    </source>
</evidence>
<dbReference type="NCBIfam" id="NF002964">
    <property type="entry name" value="PRK03635.1"/>
    <property type="match status" value="1"/>
</dbReference>
<name>A0ABQ5W617_9HYPH</name>
<dbReference type="InterPro" id="IPR050176">
    <property type="entry name" value="LTTR"/>
</dbReference>
<dbReference type="RefSeq" id="WP_284340916.1">
    <property type="nucleotide sequence ID" value="NZ_BSNS01000011.1"/>
</dbReference>
<dbReference type="Pfam" id="PF00126">
    <property type="entry name" value="HTH_1"/>
    <property type="match status" value="1"/>
</dbReference>
<dbReference type="Gene3D" id="3.40.190.290">
    <property type="match status" value="1"/>
</dbReference>
<protein>
    <submittedName>
        <fullName evidence="6">Transcriptional regulator ArgP</fullName>
    </submittedName>
</protein>
<keyword evidence="7" id="KW-1185">Reference proteome</keyword>
<dbReference type="InterPro" id="IPR005119">
    <property type="entry name" value="LysR_subst-bd"/>
</dbReference>
<organism evidence="6 7">
    <name type="scientific">Devosia nitrariae</name>
    <dbReference type="NCBI Taxonomy" id="2071872"/>
    <lineage>
        <taxon>Bacteria</taxon>
        <taxon>Pseudomonadati</taxon>
        <taxon>Pseudomonadota</taxon>
        <taxon>Alphaproteobacteria</taxon>
        <taxon>Hyphomicrobiales</taxon>
        <taxon>Devosiaceae</taxon>
        <taxon>Devosia</taxon>
    </lineage>
</organism>
<evidence type="ECO:0000256" key="3">
    <source>
        <dbReference type="ARBA" id="ARBA00023125"/>
    </source>
</evidence>
<dbReference type="PROSITE" id="PS50931">
    <property type="entry name" value="HTH_LYSR"/>
    <property type="match status" value="1"/>
</dbReference>
<evidence type="ECO:0000313" key="7">
    <source>
        <dbReference type="Proteomes" id="UP001156691"/>
    </source>
</evidence>
<evidence type="ECO:0000256" key="1">
    <source>
        <dbReference type="ARBA" id="ARBA00009437"/>
    </source>
</evidence>
<dbReference type="SUPFAM" id="SSF53850">
    <property type="entry name" value="Periplasmic binding protein-like II"/>
    <property type="match status" value="1"/>
</dbReference>
<dbReference type="EMBL" id="BSNS01000011">
    <property type="protein sequence ID" value="GLQ55520.1"/>
    <property type="molecule type" value="Genomic_DNA"/>
</dbReference>
<gene>
    <name evidence="6" type="ORF">GCM10010862_27790</name>
</gene>
<keyword evidence="4" id="KW-0804">Transcription</keyword>
<feature type="domain" description="HTH lysR-type" evidence="5">
    <location>
        <begin position="2"/>
        <end position="58"/>
    </location>
</feature>
<dbReference type="InterPro" id="IPR036390">
    <property type="entry name" value="WH_DNA-bd_sf"/>
</dbReference>
<dbReference type="InterPro" id="IPR017685">
    <property type="entry name" value="ArgP"/>
</dbReference>
<dbReference type="Gene3D" id="1.10.10.10">
    <property type="entry name" value="Winged helix-like DNA-binding domain superfamily/Winged helix DNA-binding domain"/>
    <property type="match status" value="1"/>
</dbReference>
<sequence length="297" mass="31775">MLDYAHLAALAAVVRTGSFEKAGQRLNITPSAVSQRIKLLEERLGAVLVVRGQPCVATKAGQRLCRHFEEVSLLESTLQGDFGALMPTGAPARLRIAVNADSLATWFIDAMAGAGDGLLFDLVVDDEGNSAEWLRRGEVGAAVTANAGPVQGCSVRALGALRYLATASPQYAQRWFSEGVGEAQLSHAPCLVFSATDELQTRWAAGIVGRPLTMPSHWLPATQAFVDAALAGLGWGMNPEPLVRRHIALGRLVELVPGRTLDVPLHWQWSRSLEPVLENVTAAVVTAAADWLVETNE</sequence>
<dbReference type="PANTHER" id="PTHR30579">
    <property type="entry name" value="TRANSCRIPTIONAL REGULATOR"/>
    <property type="match status" value="1"/>
</dbReference>
<proteinExistence type="inferred from homology"/>
<dbReference type="SUPFAM" id="SSF46785">
    <property type="entry name" value="Winged helix' DNA-binding domain"/>
    <property type="match status" value="1"/>
</dbReference>
<keyword evidence="2" id="KW-0805">Transcription regulation</keyword>
<comment type="caution">
    <text evidence="6">The sequence shown here is derived from an EMBL/GenBank/DDBJ whole genome shotgun (WGS) entry which is preliminary data.</text>
</comment>
<reference evidence="7" key="1">
    <citation type="journal article" date="2019" name="Int. J. Syst. Evol. Microbiol.">
        <title>The Global Catalogue of Microorganisms (GCM) 10K type strain sequencing project: providing services to taxonomists for standard genome sequencing and annotation.</title>
        <authorList>
            <consortium name="The Broad Institute Genomics Platform"/>
            <consortium name="The Broad Institute Genome Sequencing Center for Infectious Disease"/>
            <person name="Wu L."/>
            <person name="Ma J."/>
        </authorList>
    </citation>
    <scope>NUCLEOTIDE SEQUENCE [LARGE SCALE GENOMIC DNA]</scope>
    <source>
        <strain evidence="7">NBRC 112416</strain>
    </source>
</reference>
<dbReference type="InterPro" id="IPR036388">
    <property type="entry name" value="WH-like_DNA-bd_sf"/>
</dbReference>
<keyword evidence="3" id="KW-0238">DNA-binding</keyword>
<dbReference type="Pfam" id="PF03466">
    <property type="entry name" value="LysR_substrate"/>
    <property type="match status" value="1"/>
</dbReference>
<dbReference type="NCBIfam" id="TIGR03298">
    <property type="entry name" value="argP"/>
    <property type="match status" value="1"/>
</dbReference>
<evidence type="ECO:0000259" key="5">
    <source>
        <dbReference type="PROSITE" id="PS50931"/>
    </source>
</evidence>
<evidence type="ECO:0000313" key="6">
    <source>
        <dbReference type="EMBL" id="GLQ55520.1"/>
    </source>
</evidence>
<evidence type="ECO:0000256" key="2">
    <source>
        <dbReference type="ARBA" id="ARBA00023015"/>
    </source>
</evidence>
<dbReference type="NCBIfam" id="NF009888">
    <property type="entry name" value="PRK13348.1"/>
    <property type="match status" value="1"/>
</dbReference>
<comment type="similarity">
    <text evidence="1">Belongs to the LysR transcriptional regulatory family.</text>
</comment>
<dbReference type="Proteomes" id="UP001156691">
    <property type="component" value="Unassembled WGS sequence"/>
</dbReference>
<accession>A0ABQ5W617</accession>
<dbReference type="InterPro" id="IPR000847">
    <property type="entry name" value="LysR_HTH_N"/>
</dbReference>
<dbReference type="PANTHER" id="PTHR30579:SF2">
    <property type="entry name" value="HTH-TYPE TRANSCRIPTIONAL REGULATOR ARGP"/>
    <property type="match status" value="1"/>
</dbReference>